<evidence type="ECO:0000256" key="7">
    <source>
        <dbReference type="SAM" id="Phobius"/>
    </source>
</evidence>
<feature type="transmembrane region" description="Helical" evidence="7">
    <location>
        <begin position="179"/>
        <end position="201"/>
    </location>
</feature>
<feature type="transmembrane region" description="Helical" evidence="7">
    <location>
        <begin position="21"/>
        <end position="42"/>
    </location>
</feature>
<evidence type="ECO:0000256" key="2">
    <source>
        <dbReference type="ARBA" id="ARBA00008335"/>
    </source>
</evidence>
<reference evidence="8 9" key="1">
    <citation type="submission" date="2015-04" db="EMBL/GenBank/DDBJ databases">
        <title>The draft genome sequence of Erythrobacter marinus HWDM-33.</title>
        <authorList>
            <person name="Zhuang L."/>
            <person name="Liu Y."/>
            <person name="Shao Z."/>
        </authorList>
    </citation>
    <scope>NUCLEOTIDE SEQUENCE [LARGE SCALE GENOMIC DNA]</scope>
    <source>
        <strain evidence="8 9">HWDM-33</strain>
    </source>
</reference>
<gene>
    <name evidence="8" type="ORF">AAV99_04725</name>
</gene>
<evidence type="ECO:0000256" key="4">
    <source>
        <dbReference type="ARBA" id="ARBA00022692"/>
    </source>
</evidence>
<evidence type="ECO:0000313" key="9">
    <source>
        <dbReference type="Proteomes" id="UP000053455"/>
    </source>
</evidence>
<proteinExistence type="inferred from homology"/>
<evidence type="ECO:0008006" key="10">
    <source>
        <dbReference type="Google" id="ProtNLM"/>
    </source>
</evidence>
<evidence type="ECO:0000256" key="3">
    <source>
        <dbReference type="ARBA" id="ARBA00022448"/>
    </source>
</evidence>
<dbReference type="Pfam" id="PF07690">
    <property type="entry name" value="MFS_1"/>
    <property type="match status" value="1"/>
</dbReference>
<feature type="transmembrane region" description="Helical" evidence="7">
    <location>
        <begin position="90"/>
        <end position="110"/>
    </location>
</feature>
<dbReference type="OrthoDB" id="9787815at2"/>
<keyword evidence="9" id="KW-1185">Reference proteome</keyword>
<accession>A0A0H0XQH4</accession>
<dbReference type="InterPro" id="IPR036259">
    <property type="entry name" value="MFS_trans_sf"/>
</dbReference>
<evidence type="ECO:0000256" key="5">
    <source>
        <dbReference type="ARBA" id="ARBA00022989"/>
    </source>
</evidence>
<evidence type="ECO:0000256" key="1">
    <source>
        <dbReference type="ARBA" id="ARBA00004141"/>
    </source>
</evidence>
<evidence type="ECO:0000313" key="8">
    <source>
        <dbReference type="EMBL" id="KLI64818.1"/>
    </source>
</evidence>
<keyword evidence="5 7" id="KW-1133">Transmembrane helix</keyword>
<dbReference type="PANTHER" id="PTHR12778:SF10">
    <property type="entry name" value="MAJOR FACILITATOR SUPERFAMILY DOMAIN-CONTAINING PROTEIN 3"/>
    <property type="match status" value="1"/>
</dbReference>
<dbReference type="InterPro" id="IPR011701">
    <property type="entry name" value="MFS"/>
</dbReference>
<feature type="transmembrane region" description="Helical" evidence="7">
    <location>
        <begin position="313"/>
        <end position="335"/>
    </location>
</feature>
<dbReference type="AlphaFoldDB" id="A0A0H0XQH4"/>
<dbReference type="Gene3D" id="1.20.1250.20">
    <property type="entry name" value="MFS general substrate transporter like domains"/>
    <property type="match status" value="2"/>
</dbReference>
<dbReference type="Proteomes" id="UP000053455">
    <property type="component" value="Unassembled WGS sequence"/>
</dbReference>
<evidence type="ECO:0000256" key="6">
    <source>
        <dbReference type="ARBA" id="ARBA00023136"/>
    </source>
</evidence>
<dbReference type="PATRIC" id="fig|874156.12.peg.979"/>
<feature type="transmembrane region" description="Helical" evidence="7">
    <location>
        <begin position="48"/>
        <end position="69"/>
    </location>
</feature>
<feature type="transmembrane region" description="Helical" evidence="7">
    <location>
        <begin position="116"/>
        <end position="132"/>
    </location>
</feature>
<feature type="transmembrane region" description="Helical" evidence="7">
    <location>
        <begin position="285"/>
        <end position="306"/>
    </location>
</feature>
<keyword evidence="3" id="KW-0813">Transport</keyword>
<comment type="caution">
    <text evidence="8">The sequence shown here is derived from an EMBL/GenBank/DDBJ whole genome shotgun (WGS) entry which is preliminary data.</text>
</comment>
<keyword evidence="6 7" id="KW-0472">Membrane</keyword>
<comment type="similarity">
    <text evidence="2">Belongs to the major facilitator superfamily.</text>
</comment>
<dbReference type="EMBL" id="LBHU01000001">
    <property type="protein sequence ID" value="KLI64818.1"/>
    <property type="molecule type" value="Genomic_DNA"/>
</dbReference>
<dbReference type="GO" id="GO:0022857">
    <property type="term" value="F:transmembrane transporter activity"/>
    <property type="evidence" value="ECO:0007669"/>
    <property type="project" value="InterPro"/>
</dbReference>
<feature type="transmembrane region" description="Helical" evidence="7">
    <location>
        <begin position="152"/>
        <end position="173"/>
    </location>
</feature>
<dbReference type="InterPro" id="IPR004752">
    <property type="entry name" value="AmpG_permease/AT-1"/>
</dbReference>
<protein>
    <recommendedName>
        <fullName evidence="10">MFS transporter</fullName>
    </recommendedName>
</protein>
<dbReference type="RefSeq" id="WP_047092686.1">
    <property type="nucleotide sequence ID" value="NZ_LBHU01000001.1"/>
</dbReference>
<organism evidence="8 9">
    <name type="scientific">Aurantiacibacter marinus</name>
    <dbReference type="NCBI Taxonomy" id="874156"/>
    <lineage>
        <taxon>Bacteria</taxon>
        <taxon>Pseudomonadati</taxon>
        <taxon>Pseudomonadota</taxon>
        <taxon>Alphaproteobacteria</taxon>
        <taxon>Sphingomonadales</taxon>
        <taxon>Erythrobacteraceae</taxon>
        <taxon>Aurantiacibacter</taxon>
    </lineage>
</organism>
<comment type="subcellular location">
    <subcellularLocation>
        <location evidence="1">Membrane</location>
        <topology evidence="1">Multi-pass membrane protein</topology>
    </subcellularLocation>
</comment>
<dbReference type="GO" id="GO:0016020">
    <property type="term" value="C:membrane"/>
    <property type="evidence" value="ECO:0007669"/>
    <property type="project" value="UniProtKB-SubCell"/>
</dbReference>
<dbReference type="STRING" id="874156.GCA_001021555_00331"/>
<dbReference type="PANTHER" id="PTHR12778">
    <property type="entry name" value="SOLUTE CARRIER FAMILY 33 ACETYL-COA TRANSPORTER -RELATED"/>
    <property type="match status" value="1"/>
</dbReference>
<feature type="transmembrane region" description="Helical" evidence="7">
    <location>
        <begin position="405"/>
        <end position="424"/>
    </location>
</feature>
<feature type="transmembrane region" description="Helical" evidence="7">
    <location>
        <begin position="236"/>
        <end position="254"/>
    </location>
</feature>
<feature type="transmembrane region" description="Helical" evidence="7">
    <location>
        <begin position="341"/>
        <end position="360"/>
    </location>
</feature>
<sequence>MASIALAGDRLILTRSKPLRLLTLFLFYFTQGFPLGVFFYAVPAWMAAGGAGTAEIATVVAAANLPWTLKLIDGFIIDRYTYLPMGRRRVWIIGAQSLITLSFLALALFNPVPTEVTLIAAMAFAANVAVTFQDVGIDSLAVDIMEEEERSYAASMMMASQLLGLALATWAGGQLFEAFGLPIGIAILSIVPATVMLYGIAIRERGGEKRLPWTSGQSHRENLEVQVDAWRPLIKGAALAMIPLLSIILIPVMASRSVAYGVIEAYFPELFTQQAGWTMSEYTDLISLSSLFSGILGLVLGGYAVQKIGTQRALIVAIFGCAALPAAFGLLPGLWAETWFLRSYVFAFDLLAFFVLASAIPLCMRMCVPAVAATQFTLYMGLGNLGRPVGNAMAAWADGIGQPTLMFFGASAVCAVSGTALLFVRYPRRESIRKAVAQKLVQGEGIVPRRD</sequence>
<dbReference type="SUPFAM" id="SSF103473">
    <property type="entry name" value="MFS general substrate transporter"/>
    <property type="match status" value="1"/>
</dbReference>
<feature type="transmembrane region" description="Helical" evidence="7">
    <location>
        <begin position="367"/>
        <end position="385"/>
    </location>
</feature>
<keyword evidence="4 7" id="KW-0812">Transmembrane</keyword>
<name>A0A0H0XQH4_9SPHN</name>